<dbReference type="RefSeq" id="WP_386809256.1">
    <property type="nucleotide sequence ID" value="NZ_JBHTMV010000004.1"/>
</dbReference>
<comment type="caution">
    <text evidence="2">The sequence shown here is derived from an EMBL/GenBank/DDBJ whole genome shotgun (WGS) entry which is preliminary data.</text>
</comment>
<accession>A0ABW3WPH6</accession>
<dbReference type="SUPFAM" id="SSF54001">
    <property type="entry name" value="Cysteine proteinases"/>
    <property type="match status" value="1"/>
</dbReference>
<dbReference type="InterPro" id="IPR038765">
    <property type="entry name" value="Papain-like_cys_pep_sf"/>
</dbReference>
<feature type="domain" description="Transglutaminase-like" evidence="1">
    <location>
        <begin position="302"/>
        <end position="399"/>
    </location>
</feature>
<dbReference type="Gene3D" id="2.60.40.3140">
    <property type="match status" value="1"/>
</dbReference>
<protein>
    <submittedName>
        <fullName evidence="2">Transglutaminase domain-containing protein</fullName>
    </submittedName>
</protein>
<proteinExistence type="predicted"/>
<reference evidence="3" key="1">
    <citation type="journal article" date="2019" name="Int. J. Syst. Evol. Microbiol.">
        <title>The Global Catalogue of Microorganisms (GCM) 10K type strain sequencing project: providing services to taxonomists for standard genome sequencing and annotation.</title>
        <authorList>
            <consortium name="The Broad Institute Genomics Platform"/>
            <consortium name="The Broad Institute Genome Sequencing Center for Infectious Disease"/>
            <person name="Wu L."/>
            <person name="Ma J."/>
        </authorList>
    </citation>
    <scope>NUCLEOTIDE SEQUENCE [LARGE SCALE GENOMIC DNA]</scope>
    <source>
        <strain evidence="3">CCUG 62221</strain>
    </source>
</reference>
<dbReference type="Pfam" id="PF01841">
    <property type="entry name" value="Transglut_core"/>
    <property type="match status" value="1"/>
</dbReference>
<dbReference type="EMBL" id="JBHTMV010000004">
    <property type="protein sequence ID" value="MFD1294063.1"/>
    <property type="molecule type" value="Genomic_DNA"/>
</dbReference>
<evidence type="ECO:0000313" key="3">
    <source>
        <dbReference type="Proteomes" id="UP001597241"/>
    </source>
</evidence>
<organism evidence="2 3">
    <name type="scientific">Lutibacter holmesii</name>
    <dbReference type="NCBI Taxonomy" id="1137985"/>
    <lineage>
        <taxon>Bacteria</taxon>
        <taxon>Pseudomonadati</taxon>
        <taxon>Bacteroidota</taxon>
        <taxon>Flavobacteriia</taxon>
        <taxon>Flavobacteriales</taxon>
        <taxon>Flavobacteriaceae</taxon>
        <taxon>Lutibacter</taxon>
    </lineage>
</organism>
<keyword evidence="3" id="KW-1185">Reference proteome</keyword>
<dbReference type="Proteomes" id="UP001597241">
    <property type="component" value="Unassembled WGS sequence"/>
</dbReference>
<sequence length="655" mass="75807">MKKTLTLIFLLITIYSYSQETTYKFGEITANDLSFKASQIDATANAVVLYESGDSKFTVDDRNINVNTTYYFKIKIFNKEGFKHGTFSIPIYANKNNSEKVVKIKGITHNSNTKNQTHLSLNNVFTEQENTNWKSVKFTMPNLKENCIIEVSYTVVTPFKFNLTGWDFQSDIPKLSSQYKALIPGNYFYNRSLTGYLKLSLNNSTVKKHCFHVPGVMGDANCEEIVYGMKNIPAFIEEDYMTSKENFISKIKFELAESVWFDGTKKKYTTTWDAVDKEFKSDKNIGIQFKKIKYFEDLIPEEIKNIPNDLDKAKAVYTFIQDHFTWNEKYGIFKNARVKQAFEAKIGNVTEINISLINALKTVGLNTELVLSSTRNHGVPTKLYPIISDFNYVLAKVNINNTYYLLDASQKLNPFGLLPFKCLNSYGRAMDFKNDSYWVNIIPTKNNKTNLYASLVLNEDGSIHGKLRRVSTGYHALNKRIAYLKLNNDEIADDFENIFSNLTVENYTLENKNDINKPIIEVFDFVVEFDDPRKIYFNPFFGGSFQENPFKQEDRLYPVDFGFIKKYNLHFNIELPENYKIESFPKSEKYNITENGASFEINSKLIEDYKYTLQSNLTIAKDKFLNNEYNSLKKLFEHTIIAQKTPLVIKKVETN</sequence>
<name>A0ABW3WPH6_9FLAO</name>
<dbReference type="Gene3D" id="3.10.620.30">
    <property type="match status" value="1"/>
</dbReference>
<gene>
    <name evidence="2" type="ORF">ACFQ5N_09475</name>
</gene>
<evidence type="ECO:0000313" key="2">
    <source>
        <dbReference type="EMBL" id="MFD1294063.1"/>
    </source>
</evidence>
<evidence type="ECO:0000259" key="1">
    <source>
        <dbReference type="Pfam" id="PF01841"/>
    </source>
</evidence>
<dbReference type="InterPro" id="IPR002931">
    <property type="entry name" value="Transglutaminase-like"/>
</dbReference>
<dbReference type="Gene3D" id="2.60.120.1130">
    <property type="match status" value="1"/>
</dbReference>